<proteinExistence type="predicted"/>
<organism evidence="2 3">
    <name type="scientific">Burkholderia savannae</name>
    <dbReference type="NCBI Taxonomy" id="1637837"/>
    <lineage>
        <taxon>Bacteria</taxon>
        <taxon>Pseudomonadati</taxon>
        <taxon>Pseudomonadota</taxon>
        <taxon>Betaproteobacteria</taxon>
        <taxon>Burkholderiales</taxon>
        <taxon>Burkholderiaceae</taxon>
        <taxon>Burkholderia</taxon>
        <taxon>pseudomallei group</taxon>
    </lineage>
</organism>
<feature type="compositionally biased region" description="Basic residues" evidence="1">
    <location>
        <begin position="51"/>
        <end position="69"/>
    </location>
</feature>
<gene>
    <name evidence="2" type="ORF">WS72_27130</name>
</gene>
<comment type="caution">
    <text evidence="2">The sequence shown here is derived from an EMBL/GenBank/DDBJ whole genome shotgun (WGS) entry which is preliminary data.</text>
</comment>
<evidence type="ECO:0000256" key="1">
    <source>
        <dbReference type="SAM" id="MobiDB-lite"/>
    </source>
</evidence>
<keyword evidence="3" id="KW-1185">Reference proteome</keyword>
<reference evidence="2 3" key="1">
    <citation type="submission" date="2015-11" db="EMBL/GenBank/DDBJ databases">
        <authorList>
            <person name="Sahl J."/>
            <person name="Wagner D."/>
            <person name="Keim P."/>
        </authorList>
    </citation>
    <scope>NUCLEOTIDE SEQUENCE [LARGE SCALE GENOMIC DNA]</scope>
    <source>
        <strain evidence="2 3">BDU18</strain>
    </source>
</reference>
<dbReference type="EMBL" id="LNJQ01000004">
    <property type="protein sequence ID" value="KWZ38507.1"/>
    <property type="molecule type" value="Genomic_DNA"/>
</dbReference>
<protein>
    <submittedName>
        <fullName evidence="2">Uncharacterized protein</fullName>
    </submittedName>
</protein>
<accession>A0ABR5T9L4</accession>
<name>A0ABR5T9L4_9BURK</name>
<evidence type="ECO:0000313" key="2">
    <source>
        <dbReference type="EMBL" id="KWZ38507.1"/>
    </source>
</evidence>
<feature type="region of interest" description="Disordered" evidence="1">
    <location>
        <begin position="36"/>
        <end position="69"/>
    </location>
</feature>
<evidence type="ECO:0000313" key="3">
    <source>
        <dbReference type="Proteomes" id="UP000070255"/>
    </source>
</evidence>
<sequence length="69" mass="7587">MTVAAHDGGAGRSTNVAVVDGRKALRRDFVRDLSRDAAHSRSRRALTQLKSVRRAKAHADHRRSARLAV</sequence>
<dbReference type="Proteomes" id="UP000070255">
    <property type="component" value="Unassembled WGS sequence"/>
</dbReference>